<evidence type="ECO:0000259" key="2">
    <source>
        <dbReference type="PROSITE" id="PS50404"/>
    </source>
</evidence>
<dbReference type="GO" id="GO:0004364">
    <property type="term" value="F:glutathione transferase activity"/>
    <property type="evidence" value="ECO:0007669"/>
    <property type="project" value="TreeGrafter"/>
</dbReference>
<dbReference type="InterPro" id="IPR010987">
    <property type="entry name" value="Glutathione-S-Trfase_C-like"/>
</dbReference>
<dbReference type="OrthoDB" id="509852at2"/>
<comment type="similarity">
    <text evidence="1">Belongs to the GST superfamily. Zeta family.</text>
</comment>
<dbReference type="FunFam" id="1.20.1050.10:FF:000017">
    <property type="entry name" value="Maleylacetoacetate isomerase"/>
    <property type="match status" value="1"/>
</dbReference>
<dbReference type="SUPFAM" id="SSF52833">
    <property type="entry name" value="Thioredoxin-like"/>
    <property type="match status" value="1"/>
</dbReference>
<accession>A0A1H2PTH3</accession>
<dbReference type="GO" id="GO:0006749">
    <property type="term" value="P:glutathione metabolic process"/>
    <property type="evidence" value="ECO:0007669"/>
    <property type="project" value="TreeGrafter"/>
</dbReference>
<sequence>MRLYTYFRSSAAYRVRIALNLKGLDYEAVPVHLVRGGGEQLQDAYRALNPDCLLPTLVDGDTLITQSLAIIEYLEERHPSPALLPGDAAQRALIRSLSQAIASEIHAVDNLRVLKYLQTTLGVDDAGKSAWYRHWIELGFAAFEKRLAERDSRFCVGDTPTLADCCLIPQVFNARRFKIDLTPYPRIVAVDAQCATLDAFQRAAPGAQPDAE</sequence>
<dbReference type="PROSITE" id="PS50404">
    <property type="entry name" value="GST_NTER"/>
    <property type="match status" value="1"/>
</dbReference>
<dbReference type="InterPro" id="IPR034330">
    <property type="entry name" value="GST_Zeta_C"/>
</dbReference>
<name>A0A1H2PTH3_9BURK</name>
<dbReference type="RefSeq" id="WP_091911431.1">
    <property type="nucleotide sequence ID" value="NZ_FNLO01000011.1"/>
</dbReference>
<evidence type="ECO:0000259" key="3">
    <source>
        <dbReference type="PROSITE" id="PS50405"/>
    </source>
</evidence>
<dbReference type="CDD" id="cd03191">
    <property type="entry name" value="GST_C_Zeta"/>
    <property type="match status" value="1"/>
</dbReference>
<dbReference type="InterPro" id="IPR036282">
    <property type="entry name" value="Glutathione-S-Trfase_C_sf"/>
</dbReference>
<dbReference type="SFLD" id="SFLDS00019">
    <property type="entry name" value="Glutathione_Transferase_(cytos"/>
    <property type="match status" value="1"/>
</dbReference>
<dbReference type="PANTHER" id="PTHR42673">
    <property type="entry name" value="MALEYLACETOACETATE ISOMERASE"/>
    <property type="match status" value="1"/>
</dbReference>
<dbReference type="InterPro" id="IPR036249">
    <property type="entry name" value="Thioredoxin-like_sf"/>
</dbReference>
<dbReference type="EMBL" id="FNLO01000011">
    <property type="protein sequence ID" value="SDV50397.1"/>
    <property type="molecule type" value="Genomic_DNA"/>
</dbReference>
<dbReference type="Gene3D" id="3.40.30.10">
    <property type="entry name" value="Glutaredoxin"/>
    <property type="match status" value="1"/>
</dbReference>
<dbReference type="STRING" id="1770053.SAMN05216551_111160"/>
<evidence type="ECO:0000256" key="1">
    <source>
        <dbReference type="ARBA" id="ARBA00010007"/>
    </source>
</evidence>
<organism evidence="4 5">
    <name type="scientific">Chitinasiproducens palmae</name>
    <dbReference type="NCBI Taxonomy" id="1770053"/>
    <lineage>
        <taxon>Bacteria</taxon>
        <taxon>Pseudomonadati</taxon>
        <taxon>Pseudomonadota</taxon>
        <taxon>Betaproteobacteria</taxon>
        <taxon>Burkholderiales</taxon>
        <taxon>Burkholderiaceae</taxon>
        <taxon>Chitinasiproducens</taxon>
    </lineage>
</organism>
<dbReference type="SUPFAM" id="SSF47616">
    <property type="entry name" value="GST C-terminal domain-like"/>
    <property type="match status" value="1"/>
</dbReference>
<evidence type="ECO:0000313" key="4">
    <source>
        <dbReference type="EMBL" id="SDV50397.1"/>
    </source>
</evidence>
<dbReference type="GO" id="GO:0005737">
    <property type="term" value="C:cytoplasm"/>
    <property type="evidence" value="ECO:0007669"/>
    <property type="project" value="InterPro"/>
</dbReference>
<dbReference type="Gene3D" id="1.20.1050.10">
    <property type="match status" value="1"/>
</dbReference>
<dbReference type="SFLD" id="SFLDG00358">
    <property type="entry name" value="Main_(cytGST)"/>
    <property type="match status" value="1"/>
</dbReference>
<gene>
    <name evidence="4" type="ORF">SAMN05216551_111160</name>
</gene>
<dbReference type="Pfam" id="PF13417">
    <property type="entry name" value="GST_N_3"/>
    <property type="match status" value="1"/>
</dbReference>
<feature type="domain" description="GST N-terminal" evidence="2">
    <location>
        <begin position="1"/>
        <end position="82"/>
    </location>
</feature>
<protein>
    <submittedName>
        <fullName evidence="4">Maleylacetoacetate isomerase</fullName>
    </submittedName>
</protein>
<reference evidence="5" key="1">
    <citation type="submission" date="2016-09" db="EMBL/GenBank/DDBJ databases">
        <authorList>
            <person name="Varghese N."/>
            <person name="Submissions S."/>
        </authorList>
    </citation>
    <scope>NUCLEOTIDE SEQUENCE [LARGE SCALE GENOMIC DNA]</scope>
    <source>
        <strain evidence="5">JS23</strain>
    </source>
</reference>
<dbReference type="InterPro" id="IPR034333">
    <property type="entry name" value="GST_Zeta_N"/>
</dbReference>
<dbReference type="InterPro" id="IPR040079">
    <property type="entry name" value="Glutathione_S-Trfase"/>
</dbReference>
<dbReference type="NCBIfam" id="TIGR01262">
    <property type="entry name" value="maiA"/>
    <property type="match status" value="1"/>
</dbReference>
<dbReference type="InterPro" id="IPR005955">
    <property type="entry name" value="GST_Zeta"/>
</dbReference>
<dbReference type="PANTHER" id="PTHR42673:SF21">
    <property type="entry name" value="GLUTATHIONE S-TRANSFERASE YFCF"/>
    <property type="match status" value="1"/>
</dbReference>
<keyword evidence="4" id="KW-0413">Isomerase</keyword>
<dbReference type="AlphaFoldDB" id="A0A1H2PTH3"/>
<dbReference type="Pfam" id="PF13410">
    <property type="entry name" value="GST_C_2"/>
    <property type="match status" value="1"/>
</dbReference>
<dbReference type="Proteomes" id="UP000243719">
    <property type="component" value="Unassembled WGS sequence"/>
</dbReference>
<feature type="domain" description="GST C-terminal" evidence="3">
    <location>
        <begin position="87"/>
        <end position="212"/>
    </location>
</feature>
<dbReference type="CDD" id="cd03042">
    <property type="entry name" value="GST_N_Zeta"/>
    <property type="match status" value="1"/>
</dbReference>
<dbReference type="GO" id="GO:0016034">
    <property type="term" value="F:maleylacetoacetate isomerase activity"/>
    <property type="evidence" value="ECO:0007669"/>
    <property type="project" value="TreeGrafter"/>
</dbReference>
<dbReference type="PROSITE" id="PS50405">
    <property type="entry name" value="GST_CTER"/>
    <property type="match status" value="1"/>
</dbReference>
<keyword evidence="5" id="KW-1185">Reference proteome</keyword>
<proteinExistence type="inferred from homology"/>
<evidence type="ECO:0000313" key="5">
    <source>
        <dbReference type="Proteomes" id="UP000243719"/>
    </source>
</evidence>
<dbReference type="InterPro" id="IPR004045">
    <property type="entry name" value="Glutathione_S-Trfase_N"/>
</dbReference>
<dbReference type="GO" id="GO:0006559">
    <property type="term" value="P:L-phenylalanine catabolic process"/>
    <property type="evidence" value="ECO:0007669"/>
    <property type="project" value="TreeGrafter"/>
</dbReference>